<organism evidence="13 14">
    <name type="scientific">Dactylosporangium maewongense</name>
    <dbReference type="NCBI Taxonomy" id="634393"/>
    <lineage>
        <taxon>Bacteria</taxon>
        <taxon>Bacillati</taxon>
        <taxon>Actinomycetota</taxon>
        <taxon>Actinomycetes</taxon>
        <taxon>Micromonosporales</taxon>
        <taxon>Micromonosporaceae</taxon>
        <taxon>Dactylosporangium</taxon>
    </lineage>
</organism>
<accession>A0ABP4LRE3</accession>
<dbReference type="PROSITE" id="PS50928">
    <property type="entry name" value="ABC_TM1"/>
    <property type="match status" value="1"/>
</dbReference>
<dbReference type="InterPro" id="IPR011864">
    <property type="entry name" value="Phosphate_PstC"/>
</dbReference>
<dbReference type="NCBIfam" id="TIGR02138">
    <property type="entry name" value="phosphate_pstC"/>
    <property type="match status" value="1"/>
</dbReference>
<protein>
    <recommendedName>
        <fullName evidence="10">Phosphate transport system permease protein</fullName>
    </recommendedName>
</protein>
<evidence type="ECO:0000256" key="11">
    <source>
        <dbReference type="SAM" id="MobiDB-lite"/>
    </source>
</evidence>
<feature type="transmembrane region" description="Helical" evidence="9">
    <location>
        <begin position="40"/>
        <end position="60"/>
    </location>
</feature>
<evidence type="ECO:0000256" key="9">
    <source>
        <dbReference type="RuleBase" id="RU363032"/>
    </source>
</evidence>
<evidence type="ECO:0000256" key="4">
    <source>
        <dbReference type="ARBA" id="ARBA00022475"/>
    </source>
</evidence>
<evidence type="ECO:0000256" key="8">
    <source>
        <dbReference type="ARBA" id="ARBA00023136"/>
    </source>
</evidence>
<dbReference type="Proteomes" id="UP001501470">
    <property type="component" value="Unassembled WGS sequence"/>
</dbReference>
<evidence type="ECO:0000256" key="10">
    <source>
        <dbReference type="RuleBase" id="RU363054"/>
    </source>
</evidence>
<dbReference type="Pfam" id="PF00528">
    <property type="entry name" value="BPD_transp_1"/>
    <property type="match status" value="1"/>
</dbReference>
<dbReference type="SUPFAM" id="SSF161098">
    <property type="entry name" value="MetI-like"/>
    <property type="match status" value="1"/>
</dbReference>
<keyword evidence="4 10" id="KW-1003">Cell membrane</keyword>
<evidence type="ECO:0000313" key="13">
    <source>
        <dbReference type="EMBL" id="GAA1528695.1"/>
    </source>
</evidence>
<feature type="transmembrane region" description="Helical" evidence="9">
    <location>
        <begin position="186"/>
        <end position="209"/>
    </location>
</feature>
<dbReference type="InterPro" id="IPR035906">
    <property type="entry name" value="MetI-like_sf"/>
</dbReference>
<evidence type="ECO:0000256" key="7">
    <source>
        <dbReference type="ARBA" id="ARBA00022989"/>
    </source>
</evidence>
<dbReference type="InterPro" id="IPR051124">
    <property type="entry name" value="Phosphate_Transport_Permease"/>
</dbReference>
<feature type="transmembrane region" description="Helical" evidence="9">
    <location>
        <begin position="308"/>
        <end position="331"/>
    </location>
</feature>
<evidence type="ECO:0000256" key="1">
    <source>
        <dbReference type="ARBA" id="ARBA00004651"/>
    </source>
</evidence>
<evidence type="ECO:0000313" key="14">
    <source>
        <dbReference type="Proteomes" id="UP001501470"/>
    </source>
</evidence>
<comment type="caution">
    <text evidence="13">The sequence shown here is derived from an EMBL/GenBank/DDBJ whole genome shotgun (WGS) entry which is preliminary data.</text>
</comment>
<feature type="transmembrane region" description="Helical" evidence="9">
    <location>
        <begin position="128"/>
        <end position="151"/>
    </location>
</feature>
<gene>
    <name evidence="13" type="primary">pstC_1</name>
    <name evidence="13" type="ORF">GCM10009827_052380</name>
</gene>
<dbReference type="Gene3D" id="1.10.3720.10">
    <property type="entry name" value="MetI-like"/>
    <property type="match status" value="1"/>
</dbReference>
<keyword evidence="14" id="KW-1185">Reference proteome</keyword>
<keyword evidence="6 9" id="KW-0812">Transmembrane</keyword>
<feature type="region of interest" description="Disordered" evidence="11">
    <location>
        <begin position="1"/>
        <end position="23"/>
    </location>
</feature>
<evidence type="ECO:0000256" key="3">
    <source>
        <dbReference type="ARBA" id="ARBA00022448"/>
    </source>
</evidence>
<keyword evidence="3 9" id="KW-0813">Transport</keyword>
<dbReference type="EMBL" id="BAAAQD010000010">
    <property type="protein sequence ID" value="GAA1528695.1"/>
    <property type="molecule type" value="Genomic_DNA"/>
</dbReference>
<sequence>MTVVEAPSEATGAGEADAPRPLKWRPSPADRVFRGVARGAGAMVLLVALLVGSFLAYRAVTALKVVRWSFFTTKGWEPDPLEGSFGIAAVVPGTVIIAGIAIVLAVPVAVGTALYICEYAPRRMRRMLVTLVDMMAAVPSVVYGLFGVFLLQPNIIHLSRWIATYLGWIPIFEVADYDTANPLSSITVFTASSFVAGTVVAMMVTPIICSISREVFSQAPIGEREGAYALGGTRWGMIRTVVLPYGRGGVIGGSMLGLGRALGETIAVYMIISPVFDIQWHVLQTGAISVSSLIALRYGDSADFAVSALMAAGLALFLMTLLVNFAASIVIGRTRSGAGT</sequence>
<feature type="transmembrane region" description="Helical" evidence="9">
    <location>
        <begin position="85"/>
        <end position="116"/>
    </location>
</feature>
<comment type="subcellular location">
    <subcellularLocation>
        <location evidence="1 9">Cell membrane</location>
        <topology evidence="1 9">Multi-pass membrane protein</topology>
    </subcellularLocation>
</comment>
<name>A0ABP4LRE3_9ACTN</name>
<keyword evidence="8 9" id="KW-0472">Membrane</keyword>
<comment type="similarity">
    <text evidence="2 10">Belongs to the binding-protein-dependent transport system permease family. CysTW subfamily.</text>
</comment>
<feature type="domain" description="ABC transmembrane type-1" evidence="12">
    <location>
        <begin position="91"/>
        <end position="327"/>
    </location>
</feature>
<evidence type="ECO:0000256" key="5">
    <source>
        <dbReference type="ARBA" id="ARBA00022592"/>
    </source>
</evidence>
<keyword evidence="7 9" id="KW-1133">Transmembrane helix</keyword>
<evidence type="ECO:0000256" key="2">
    <source>
        <dbReference type="ARBA" id="ARBA00007069"/>
    </source>
</evidence>
<dbReference type="InterPro" id="IPR000515">
    <property type="entry name" value="MetI-like"/>
</dbReference>
<proteinExistence type="inferred from homology"/>
<dbReference type="PANTHER" id="PTHR30425:SF1">
    <property type="entry name" value="PHOSPHATE TRANSPORT SYSTEM PERMEASE PROTEIN PSTC"/>
    <property type="match status" value="1"/>
</dbReference>
<dbReference type="CDD" id="cd06261">
    <property type="entry name" value="TM_PBP2"/>
    <property type="match status" value="1"/>
</dbReference>
<evidence type="ECO:0000259" key="12">
    <source>
        <dbReference type="PROSITE" id="PS50928"/>
    </source>
</evidence>
<evidence type="ECO:0000256" key="6">
    <source>
        <dbReference type="ARBA" id="ARBA00022692"/>
    </source>
</evidence>
<keyword evidence="5 10" id="KW-0592">Phosphate transport</keyword>
<reference evidence="14" key="1">
    <citation type="journal article" date="2019" name="Int. J. Syst. Evol. Microbiol.">
        <title>The Global Catalogue of Microorganisms (GCM) 10K type strain sequencing project: providing services to taxonomists for standard genome sequencing and annotation.</title>
        <authorList>
            <consortium name="The Broad Institute Genomics Platform"/>
            <consortium name="The Broad Institute Genome Sequencing Center for Infectious Disease"/>
            <person name="Wu L."/>
            <person name="Ma J."/>
        </authorList>
    </citation>
    <scope>NUCLEOTIDE SEQUENCE [LARGE SCALE GENOMIC DNA]</scope>
    <source>
        <strain evidence="14">JCM 15933</strain>
    </source>
</reference>
<dbReference type="PANTHER" id="PTHR30425">
    <property type="entry name" value="PHOSPHATE TRANSPORT SYSTEM PERMEASE PROTEIN PST"/>
    <property type="match status" value="1"/>
</dbReference>
<comment type="function">
    <text evidence="10">Part of the binding-protein-dependent transport system for phosphate; probably responsible for the translocation of the substrate across the membrane.</text>
</comment>
<feature type="transmembrane region" description="Helical" evidence="9">
    <location>
        <begin position="249"/>
        <end position="272"/>
    </location>
</feature>
<dbReference type="RefSeq" id="WP_344504742.1">
    <property type="nucleotide sequence ID" value="NZ_BAAAQD010000010.1"/>
</dbReference>